<evidence type="ECO:0000313" key="6">
    <source>
        <dbReference type="Proteomes" id="UP000593562"/>
    </source>
</evidence>
<evidence type="ECO:0000256" key="2">
    <source>
        <dbReference type="ARBA" id="ARBA00023026"/>
    </source>
</evidence>
<keyword evidence="2" id="KW-0843">Virulence</keyword>
<proteinExistence type="predicted"/>
<dbReference type="SMART" id="SM00257">
    <property type="entry name" value="LysM"/>
    <property type="match status" value="1"/>
</dbReference>
<protein>
    <recommendedName>
        <fullName evidence="4">LysM domain-containing protein</fullName>
    </recommendedName>
</protein>
<keyword evidence="6" id="KW-1185">Reference proteome</keyword>
<dbReference type="InterPro" id="IPR052210">
    <property type="entry name" value="LysM1-like"/>
</dbReference>
<feature type="signal peptide" evidence="3">
    <location>
        <begin position="1"/>
        <end position="32"/>
    </location>
</feature>
<keyword evidence="1" id="KW-0147">Chitin-binding</keyword>
<dbReference type="Pfam" id="PF01476">
    <property type="entry name" value="LysM"/>
    <property type="match status" value="1"/>
</dbReference>
<dbReference type="InterPro" id="IPR036779">
    <property type="entry name" value="LysM_dom_sf"/>
</dbReference>
<dbReference type="PANTHER" id="PTHR34997">
    <property type="entry name" value="AM15"/>
    <property type="match status" value="1"/>
</dbReference>
<gene>
    <name evidence="5" type="ORF">HS088_TW22G00703</name>
</gene>
<dbReference type="PROSITE" id="PS51782">
    <property type="entry name" value="LYSM"/>
    <property type="match status" value="1"/>
</dbReference>
<sequence length="87" mass="9336">MARANNQSALSFNLLLLISFLLIGIGFQGARGELQCKEVHGVEDGETCATIAQGINLDLSEFESFNPNINCDAIFVGQWVCVNGSSN</sequence>
<dbReference type="PANTHER" id="PTHR34997:SF1">
    <property type="entry name" value="PEPTIDOGLYCAN-BINDING LYSIN DOMAIN"/>
    <property type="match status" value="1"/>
</dbReference>
<dbReference type="CDD" id="cd00118">
    <property type="entry name" value="LysM"/>
    <property type="match status" value="1"/>
</dbReference>
<dbReference type="GO" id="GO:0008061">
    <property type="term" value="F:chitin binding"/>
    <property type="evidence" value="ECO:0007669"/>
    <property type="project" value="UniProtKB-KW"/>
</dbReference>
<organism evidence="5 6">
    <name type="scientific">Tripterygium wilfordii</name>
    <name type="common">Thunder God vine</name>
    <dbReference type="NCBI Taxonomy" id="458696"/>
    <lineage>
        <taxon>Eukaryota</taxon>
        <taxon>Viridiplantae</taxon>
        <taxon>Streptophyta</taxon>
        <taxon>Embryophyta</taxon>
        <taxon>Tracheophyta</taxon>
        <taxon>Spermatophyta</taxon>
        <taxon>Magnoliopsida</taxon>
        <taxon>eudicotyledons</taxon>
        <taxon>Gunneridae</taxon>
        <taxon>Pentapetalae</taxon>
        <taxon>rosids</taxon>
        <taxon>fabids</taxon>
        <taxon>Celastrales</taxon>
        <taxon>Celastraceae</taxon>
        <taxon>Tripterygium</taxon>
    </lineage>
</organism>
<accession>A0A7J7BZG8</accession>
<dbReference type="InParanoid" id="A0A7J7BZG8"/>
<evidence type="ECO:0000259" key="4">
    <source>
        <dbReference type="PROSITE" id="PS51782"/>
    </source>
</evidence>
<dbReference type="AlphaFoldDB" id="A0A7J7BZG8"/>
<evidence type="ECO:0000256" key="3">
    <source>
        <dbReference type="SAM" id="SignalP"/>
    </source>
</evidence>
<dbReference type="SUPFAM" id="SSF54106">
    <property type="entry name" value="LysM domain"/>
    <property type="match status" value="1"/>
</dbReference>
<evidence type="ECO:0000313" key="5">
    <source>
        <dbReference type="EMBL" id="KAF5727017.1"/>
    </source>
</evidence>
<dbReference type="InterPro" id="IPR018392">
    <property type="entry name" value="LysM"/>
</dbReference>
<reference evidence="5 6" key="1">
    <citation type="journal article" date="2020" name="Nat. Commun.">
        <title>Genome of Tripterygium wilfordii and identification of cytochrome P450 involved in triptolide biosynthesis.</title>
        <authorList>
            <person name="Tu L."/>
            <person name="Su P."/>
            <person name="Zhang Z."/>
            <person name="Gao L."/>
            <person name="Wang J."/>
            <person name="Hu T."/>
            <person name="Zhou J."/>
            <person name="Zhang Y."/>
            <person name="Zhao Y."/>
            <person name="Liu Y."/>
            <person name="Song Y."/>
            <person name="Tong Y."/>
            <person name="Lu Y."/>
            <person name="Yang J."/>
            <person name="Xu C."/>
            <person name="Jia M."/>
            <person name="Peters R.J."/>
            <person name="Huang L."/>
            <person name="Gao W."/>
        </authorList>
    </citation>
    <scope>NUCLEOTIDE SEQUENCE [LARGE SCALE GENOMIC DNA]</scope>
    <source>
        <strain evidence="6">cv. XIE 37</strain>
        <tissue evidence="5">Leaf</tissue>
    </source>
</reference>
<dbReference type="Proteomes" id="UP000593562">
    <property type="component" value="Unassembled WGS sequence"/>
</dbReference>
<comment type="caution">
    <text evidence="5">The sequence shown here is derived from an EMBL/GenBank/DDBJ whole genome shotgun (WGS) entry which is preliminary data.</text>
</comment>
<keyword evidence="3" id="KW-0732">Signal</keyword>
<evidence type="ECO:0000256" key="1">
    <source>
        <dbReference type="ARBA" id="ARBA00022669"/>
    </source>
</evidence>
<feature type="domain" description="LysM" evidence="4">
    <location>
        <begin position="38"/>
        <end position="82"/>
    </location>
</feature>
<dbReference type="EMBL" id="JAAARO010000022">
    <property type="protein sequence ID" value="KAF5727017.1"/>
    <property type="molecule type" value="Genomic_DNA"/>
</dbReference>
<dbReference type="Gene3D" id="3.10.350.10">
    <property type="entry name" value="LysM domain"/>
    <property type="match status" value="1"/>
</dbReference>
<feature type="chain" id="PRO_5029461524" description="LysM domain-containing protein" evidence="3">
    <location>
        <begin position="33"/>
        <end position="87"/>
    </location>
</feature>
<name>A0A7J7BZG8_TRIWF</name>